<dbReference type="eggNOG" id="KOG4267">
    <property type="taxonomic scope" value="Eukaryota"/>
</dbReference>
<dbReference type="PANTHER" id="PTHR12668">
    <property type="entry name" value="TRANSMEMBRANE PROTEIN 14, 15"/>
    <property type="match status" value="1"/>
</dbReference>
<dbReference type="STRING" id="6211.A0A087W0D1"/>
<dbReference type="Gene3D" id="1.10.10.1740">
    <property type="entry name" value="Transmembrane protein 14-like"/>
    <property type="match status" value="1"/>
</dbReference>
<feature type="transmembrane region" description="Helical" evidence="6">
    <location>
        <begin position="31"/>
        <end position="48"/>
    </location>
</feature>
<feature type="transmembrane region" description="Helical" evidence="6">
    <location>
        <begin position="55"/>
        <end position="72"/>
    </location>
</feature>
<evidence type="ECO:0000256" key="3">
    <source>
        <dbReference type="ARBA" id="ARBA00022692"/>
    </source>
</evidence>
<protein>
    <submittedName>
        <fullName evidence="7">Expressed conserved protein</fullName>
    </submittedName>
</protein>
<dbReference type="Pfam" id="PF03647">
    <property type="entry name" value="Tmemb_14"/>
    <property type="match status" value="1"/>
</dbReference>
<reference evidence="7" key="1">
    <citation type="journal article" date="2013" name="Nature">
        <title>The genomes of four tapeworm species reveal adaptations to parasitism.</title>
        <authorList>
            <person name="Tsai I.J."/>
            <person name="Zarowiecki M."/>
            <person name="Holroyd N."/>
            <person name="Garciarrubio A."/>
            <person name="Sanchez-Flores A."/>
            <person name="Brooks K.L."/>
            <person name="Tracey A."/>
            <person name="Bobes R.J."/>
            <person name="Fragoso G."/>
            <person name="Sciutto E."/>
            <person name="Aslett M."/>
            <person name="Beasley H."/>
            <person name="Bennett H.M."/>
            <person name="Cai J."/>
            <person name="Camicia F."/>
            <person name="Clark R."/>
            <person name="Cucher M."/>
            <person name="De Silva N."/>
            <person name="Day T.A."/>
            <person name="Deplazes P."/>
            <person name="Estrada K."/>
            <person name="Fernandez C."/>
            <person name="Holland P.W."/>
            <person name="Hou J."/>
            <person name="Hu S."/>
            <person name="Huckvale T."/>
            <person name="Hung S.S."/>
            <person name="Kamenetzky L."/>
            <person name="Keane J.A."/>
            <person name="Kiss F."/>
            <person name="Koziol U."/>
            <person name="Lambert O."/>
            <person name="Liu K."/>
            <person name="Luo X."/>
            <person name="Luo Y."/>
            <person name="Macchiaroli N."/>
            <person name="Nichol S."/>
            <person name="Paps J."/>
            <person name="Parkinson J."/>
            <person name="Pouchkina-Stantcheva N."/>
            <person name="Riddiford N."/>
            <person name="Rosenzvit M."/>
            <person name="Salinas G."/>
            <person name="Wasmuth J.D."/>
            <person name="Zamanian M."/>
            <person name="Zheng Y."/>
            <person name="Cai X."/>
            <person name="Soberon X."/>
            <person name="Olson P.D."/>
            <person name="Laclette J.P."/>
            <person name="Brehm K."/>
            <person name="Berriman M."/>
            <person name="Garciarrubio A."/>
            <person name="Bobes R.J."/>
            <person name="Fragoso G."/>
            <person name="Sanchez-Flores A."/>
            <person name="Estrada K."/>
            <person name="Cevallos M.A."/>
            <person name="Morett E."/>
            <person name="Gonzalez V."/>
            <person name="Portillo T."/>
            <person name="Ochoa-Leyva A."/>
            <person name="Jose M.V."/>
            <person name="Sciutto E."/>
            <person name="Landa A."/>
            <person name="Jimenez L."/>
            <person name="Valdes V."/>
            <person name="Carrero J.C."/>
            <person name="Larralde C."/>
            <person name="Morales-Montor J."/>
            <person name="Limon-Lason J."/>
            <person name="Soberon X."/>
            <person name="Laclette J.P."/>
        </authorList>
    </citation>
    <scope>NUCLEOTIDE SEQUENCE [LARGE SCALE GENOMIC DNA]</scope>
</reference>
<dbReference type="GO" id="GO:0031966">
    <property type="term" value="C:mitochondrial membrane"/>
    <property type="evidence" value="ECO:0007669"/>
    <property type="project" value="TreeGrafter"/>
</dbReference>
<feature type="transmembrane region" description="Helical" evidence="6">
    <location>
        <begin position="78"/>
        <end position="99"/>
    </location>
</feature>
<dbReference type="EMBL" id="LN902846">
    <property type="protein sequence ID" value="CDI98068.1"/>
    <property type="molecule type" value="Genomic_DNA"/>
</dbReference>
<dbReference type="Proteomes" id="UP000017246">
    <property type="component" value="Unassembled WGS sequence"/>
</dbReference>
<evidence type="ECO:0000256" key="1">
    <source>
        <dbReference type="ARBA" id="ARBA00004370"/>
    </source>
</evidence>
<name>A0A087W0D1_ECHMU</name>
<dbReference type="AlphaFoldDB" id="A0A087W0D1"/>
<evidence type="ECO:0000256" key="6">
    <source>
        <dbReference type="SAM" id="Phobius"/>
    </source>
</evidence>
<keyword evidence="5 6" id="KW-0472">Membrane</keyword>
<reference evidence="7" key="2">
    <citation type="submission" date="2015-11" db="EMBL/GenBank/DDBJ databases">
        <authorList>
            <person name="Zhang Y."/>
            <person name="Guo Z."/>
        </authorList>
    </citation>
    <scope>NUCLEOTIDE SEQUENCE</scope>
</reference>
<keyword evidence="3 6" id="KW-0812">Transmembrane</keyword>
<comment type="similarity">
    <text evidence="2">Belongs to the TMEM14 family.</text>
</comment>
<dbReference type="InterPro" id="IPR044890">
    <property type="entry name" value="TMEM14_sf"/>
</dbReference>
<evidence type="ECO:0000256" key="5">
    <source>
        <dbReference type="ARBA" id="ARBA00023136"/>
    </source>
</evidence>
<evidence type="ECO:0000313" key="7">
    <source>
        <dbReference type="EMBL" id="CDI98068.1"/>
    </source>
</evidence>
<dbReference type="GO" id="GO:0070453">
    <property type="term" value="P:regulation of heme biosynthetic process"/>
    <property type="evidence" value="ECO:0007669"/>
    <property type="project" value="TreeGrafter"/>
</dbReference>
<keyword evidence="4 6" id="KW-1133">Transmembrane helix</keyword>
<gene>
    <name evidence="7" type="ORF">EmuJ_000189250</name>
</gene>
<accession>A0A087W0D1</accession>
<proteinExistence type="inferred from homology"/>
<dbReference type="PANTHER" id="PTHR12668:SF43">
    <property type="entry name" value="TRANSMEMBRANE PROTEIN 14 HOMOLOG"/>
    <property type="match status" value="1"/>
</dbReference>
<evidence type="ECO:0000256" key="4">
    <source>
        <dbReference type="ARBA" id="ARBA00022989"/>
    </source>
</evidence>
<dbReference type="OMA" id="LQGQTWG"/>
<organism evidence="7 8">
    <name type="scientific">Echinococcus multilocularis</name>
    <name type="common">Fox tapeworm</name>
    <dbReference type="NCBI Taxonomy" id="6211"/>
    <lineage>
        <taxon>Eukaryota</taxon>
        <taxon>Metazoa</taxon>
        <taxon>Spiralia</taxon>
        <taxon>Lophotrochozoa</taxon>
        <taxon>Platyhelminthes</taxon>
        <taxon>Cestoda</taxon>
        <taxon>Eucestoda</taxon>
        <taxon>Cyclophyllidea</taxon>
        <taxon>Taeniidae</taxon>
        <taxon>Echinococcus</taxon>
    </lineage>
</organism>
<keyword evidence="8" id="KW-1185">Reference proteome</keyword>
<evidence type="ECO:0000256" key="2">
    <source>
        <dbReference type="ARBA" id="ARBA00007590"/>
    </source>
</evidence>
<dbReference type="InterPro" id="IPR005349">
    <property type="entry name" value="TMEM14"/>
</dbReference>
<comment type="subcellular location">
    <subcellularLocation>
        <location evidence="1">Membrane</location>
    </subcellularLocation>
</comment>
<evidence type="ECO:0000313" key="8">
    <source>
        <dbReference type="Proteomes" id="UP000017246"/>
    </source>
</evidence>
<dbReference type="OrthoDB" id="5620at2759"/>
<sequence>MMFDPLSLLFGLVVGGGGVVGYVRAGSTASLVSGLAFGALLLLGSHHLAKGDARLLLGGSVCLAILMCMRYSKTGKFMPAGLIGFLSLLMTLRCTYILWS</sequence>